<dbReference type="InterPro" id="IPR036291">
    <property type="entry name" value="NAD(P)-bd_dom_sf"/>
</dbReference>
<keyword evidence="1" id="KW-0812">Transmembrane</keyword>
<gene>
    <name evidence="4" type="ORF">DAKH74_020300</name>
</gene>
<dbReference type="PANTHER" id="PTHR21708:SF30">
    <property type="entry name" value="2-DEHYDROPANTOATE 2-REDUCTASE-RELATED"/>
    <property type="match status" value="1"/>
</dbReference>
<dbReference type="SUPFAM" id="SSF48179">
    <property type="entry name" value="6-phosphogluconate dehydrogenase C-terminal domain-like"/>
    <property type="match status" value="1"/>
</dbReference>
<evidence type="ECO:0000256" key="1">
    <source>
        <dbReference type="SAM" id="Phobius"/>
    </source>
</evidence>
<dbReference type="EMBL" id="BTGD01000005">
    <property type="protein sequence ID" value="GMM55414.1"/>
    <property type="molecule type" value="Genomic_DNA"/>
</dbReference>
<evidence type="ECO:0000313" key="4">
    <source>
        <dbReference type="EMBL" id="GMM55414.1"/>
    </source>
</evidence>
<dbReference type="Pfam" id="PF02558">
    <property type="entry name" value="ApbA"/>
    <property type="match status" value="1"/>
</dbReference>
<evidence type="ECO:0000259" key="3">
    <source>
        <dbReference type="Pfam" id="PF08546"/>
    </source>
</evidence>
<keyword evidence="5" id="KW-1185">Reference proteome</keyword>
<protein>
    <recommendedName>
        <fullName evidence="6">2-dehydropantoate 2-reductase</fullName>
    </recommendedName>
</protein>
<dbReference type="InterPro" id="IPR013752">
    <property type="entry name" value="KPA_reductase"/>
</dbReference>
<dbReference type="Pfam" id="PF08546">
    <property type="entry name" value="ApbA_C"/>
    <property type="match status" value="1"/>
</dbReference>
<evidence type="ECO:0008006" key="6">
    <source>
        <dbReference type="Google" id="ProtNLM"/>
    </source>
</evidence>
<keyword evidence="1" id="KW-1133">Transmembrane helix</keyword>
<dbReference type="AlphaFoldDB" id="A0AAV5RY10"/>
<dbReference type="FunFam" id="1.10.1040.10:FF:000017">
    <property type="entry name" value="2-dehydropantoate 2-reductase"/>
    <property type="match status" value="1"/>
</dbReference>
<dbReference type="InterPro" id="IPR013332">
    <property type="entry name" value="KPR_N"/>
</dbReference>
<dbReference type="InterPro" id="IPR013328">
    <property type="entry name" value="6PGD_dom2"/>
</dbReference>
<dbReference type="Proteomes" id="UP001377567">
    <property type="component" value="Unassembled WGS sequence"/>
</dbReference>
<dbReference type="Gene3D" id="3.40.50.720">
    <property type="entry name" value="NAD(P)-binding Rossmann-like Domain"/>
    <property type="match status" value="1"/>
</dbReference>
<feature type="domain" description="Ketopantoate reductase C-terminal" evidence="3">
    <location>
        <begin position="210"/>
        <end position="338"/>
    </location>
</feature>
<evidence type="ECO:0000313" key="5">
    <source>
        <dbReference type="Proteomes" id="UP001377567"/>
    </source>
</evidence>
<name>A0AAV5RY10_MAUHU</name>
<keyword evidence="1" id="KW-0472">Membrane</keyword>
<dbReference type="PANTHER" id="PTHR21708">
    <property type="entry name" value="PROBABLE 2-DEHYDROPANTOATE 2-REDUCTASE"/>
    <property type="match status" value="1"/>
</dbReference>
<dbReference type="InterPro" id="IPR051402">
    <property type="entry name" value="KPR-Related"/>
</dbReference>
<feature type="domain" description="Ketopantoate reductase N-terminal" evidence="2">
    <location>
        <begin position="9"/>
        <end position="179"/>
    </location>
</feature>
<accession>A0AAV5RY10</accession>
<dbReference type="GO" id="GO:0005737">
    <property type="term" value="C:cytoplasm"/>
    <property type="evidence" value="ECO:0007669"/>
    <property type="project" value="TreeGrafter"/>
</dbReference>
<sequence length="361" mass="39696">MSQTDKPRVIVVGAGGVGVIAALSLYTHGTADVSLVVRSDFDHVSADGYHIDSCDYGLLQGWKPHHLFRTVEDAAKSGTFFDYVVITTKNIPDGPEHSRVENIARPLVLSNNSIGPARTSNILLIQNGIDIEKPLLKEFPQDKFNYSLLSGIEFLGSTKVGKGRISHIGSEKLFVGAFQQEDQRARKAAEEYVAMYHNEGKNHCEVDPRVRHSRWNKLLYNAAINTTTALIGLDVPRALEFGAGAAEGHSSTEFDIIKPAMREVIAIAASEGIVLDPASIDFFTDISRNLMFTPSMCVDSQKGQLMELEVILGNPIRVAKEHNVPTPILSMLYNLLILLQGKLKEANGLLQFDEEACRVVR</sequence>
<dbReference type="InterPro" id="IPR008927">
    <property type="entry name" value="6-PGluconate_DH-like_C_sf"/>
</dbReference>
<dbReference type="SUPFAM" id="SSF51735">
    <property type="entry name" value="NAD(P)-binding Rossmann-fold domains"/>
    <property type="match status" value="1"/>
</dbReference>
<comment type="caution">
    <text evidence="4">The sequence shown here is derived from an EMBL/GenBank/DDBJ whole genome shotgun (WGS) entry which is preliminary data.</text>
</comment>
<reference evidence="4 5" key="1">
    <citation type="journal article" date="2023" name="Elife">
        <title>Identification of key yeast species and microbe-microbe interactions impacting larval growth of Drosophila in the wild.</title>
        <authorList>
            <person name="Mure A."/>
            <person name="Sugiura Y."/>
            <person name="Maeda R."/>
            <person name="Honda K."/>
            <person name="Sakurai N."/>
            <person name="Takahashi Y."/>
            <person name="Watada M."/>
            <person name="Katoh T."/>
            <person name="Gotoh A."/>
            <person name="Gotoh Y."/>
            <person name="Taniguchi I."/>
            <person name="Nakamura K."/>
            <person name="Hayashi T."/>
            <person name="Katayama T."/>
            <person name="Uemura T."/>
            <person name="Hattori Y."/>
        </authorList>
    </citation>
    <scope>NUCLEOTIDE SEQUENCE [LARGE SCALE GENOMIC DNA]</scope>
    <source>
        <strain evidence="4 5">KH-74</strain>
    </source>
</reference>
<dbReference type="Gene3D" id="1.10.1040.10">
    <property type="entry name" value="N-(1-d-carboxylethyl)-l-norvaline Dehydrogenase, domain 2"/>
    <property type="match status" value="1"/>
</dbReference>
<evidence type="ECO:0000259" key="2">
    <source>
        <dbReference type="Pfam" id="PF02558"/>
    </source>
</evidence>
<feature type="transmembrane region" description="Helical" evidence="1">
    <location>
        <begin position="9"/>
        <end position="29"/>
    </location>
</feature>
<organism evidence="4 5">
    <name type="scientific">Maudiozyma humilis</name>
    <name type="common">Sour dough yeast</name>
    <name type="synonym">Kazachstania humilis</name>
    <dbReference type="NCBI Taxonomy" id="51915"/>
    <lineage>
        <taxon>Eukaryota</taxon>
        <taxon>Fungi</taxon>
        <taxon>Dikarya</taxon>
        <taxon>Ascomycota</taxon>
        <taxon>Saccharomycotina</taxon>
        <taxon>Saccharomycetes</taxon>
        <taxon>Saccharomycetales</taxon>
        <taxon>Saccharomycetaceae</taxon>
        <taxon>Maudiozyma</taxon>
    </lineage>
</organism>
<proteinExistence type="predicted"/>